<dbReference type="GO" id="GO:0008236">
    <property type="term" value="F:serine-type peptidase activity"/>
    <property type="evidence" value="ECO:0007669"/>
    <property type="project" value="InterPro"/>
</dbReference>
<organism evidence="2 3">
    <name type="scientific">Abyssicoccus albus</name>
    <dbReference type="NCBI Taxonomy" id="1817405"/>
    <lineage>
        <taxon>Bacteria</taxon>
        <taxon>Bacillati</taxon>
        <taxon>Bacillota</taxon>
        <taxon>Bacilli</taxon>
        <taxon>Bacillales</taxon>
        <taxon>Abyssicoccaceae</taxon>
    </lineage>
</organism>
<evidence type="ECO:0000259" key="1">
    <source>
        <dbReference type="Pfam" id="PF00326"/>
    </source>
</evidence>
<name>A0A3N5BRI0_9BACL</name>
<dbReference type="Pfam" id="PF00326">
    <property type="entry name" value="Peptidase_S9"/>
    <property type="match status" value="1"/>
</dbReference>
<keyword evidence="3" id="KW-1185">Reference proteome</keyword>
<feature type="domain" description="Peptidase S9 prolyl oligopeptidase catalytic" evidence="1">
    <location>
        <begin position="109"/>
        <end position="220"/>
    </location>
</feature>
<protein>
    <submittedName>
        <fullName evidence="2">Prolyl oligopeptidase family protein</fullName>
    </submittedName>
</protein>
<accession>A0A3N5BRI0</accession>
<dbReference type="OrthoDB" id="9812921at2"/>
<dbReference type="EMBL" id="RKRK01000002">
    <property type="protein sequence ID" value="RPF57650.1"/>
    <property type="molecule type" value="Genomic_DNA"/>
</dbReference>
<evidence type="ECO:0000313" key="3">
    <source>
        <dbReference type="Proteomes" id="UP000277108"/>
    </source>
</evidence>
<comment type="caution">
    <text evidence="2">The sequence shown here is derived from an EMBL/GenBank/DDBJ whole genome shotgun (WGS) entry which is preliminary data.</text>
</comment>
<dbReference type="GO" id="GO:0006508">
    <property type="term" value="P:proteolysis"/>
    <property type="evidence" value="ECO:0007669"/>
    <property type="project" value="InterPro"/>
</dbReference>
<dbReference type="RefSeq" id="WP_123807243.1">
    <property type="nucleotide sequence ID" value="NZ_RKRK01000002.1"/>
</dbReference>
<sequence>MKYKQIPLIHHQYNAYEVSHKDFGHEHRGLIVVPNQSIKRIIVYLRGGKGRMGRVRLQRLLQFTSPNTLVIAPYYPGSNGSSGHDEFSGIDLRLTIRFIERLTEQFKVYNCHVIGFSRGGVQALHTALEIQYVRSVIMYNATISYDHMYDERPDLRKTMKRVIGKPSNRYEYDKRNPLLRMSEMKPTLILHGTLDRMVTVDQALVLKNMLYEANIEHQFIEYSMWHSPYPYQYEEVKGDIYRWIEYFDD</sequence>
<dbReference type="Gene3D" id="3.40.50.1820">
    <property type="entry name" value="alpha/beta hydrolase"/>
    <property type="match status" value="1"/>
</dbReference>
<dbReference type="InterPro" id="IPR029058">
    <property type="entry name" value="AB_hydrolase_fold"/>
</dbReference>
<evidence type="ECO:0000313" key="2">
    <source>
        <dbReference type="EMBL" id="RPF57650.1"/>
    </source>
</evidence>
<proteinExistence type="predicted"/>
<reference evidence="2 3" key="1">
    <citation type="submission" date="2018-11" db="EMBL/GenBank/DDBJ databases">
        <title>Genomic Encyclopedia of Type Strains, Phase IV (KMG-IV): sequencing the most valuable type-strain genomes for metagenomic binning, comparative biology and taxonomic classification.</title>
        <authorList>
            <person name="Goeker M."/>
        </authorList>
    </citation>
    <scope>NUCLEOTIDE SEQUENCE [LARGE SCALE GENOMIC DNA]</scope>
    <source>
        <strain evidence="2 3">DSM 29158</strain>
    </source>
</reference>
<gene>
    <name evidence="2" type="ORF">EDD62_0279</name>
</gene>
<dbReference type="InterPro" id="IPR001375">
    <property type="entry name" value="Peptidase_S9_cat"/>
</dbReference>
<dbReference type="SUPFAM" id="SSF53474">
    <property type="entry name" value="alpha/beta-Hydrolases"/>
    <property type="match status" value="1"/>
</dbReference>
<dbReference type="AlphaFoldDB" id="A0A3N5BRI0"/>
<dbReference type="Proteomes" id="UP000277108">
    <property type="component" value="Unassembled WGS sequence"/>
</dbReference>